<feature type="binding site" evidence="6">
    <location>
        <position position="237"/>
    </location>
    <ligand>
        <name>a divalent metal cation</name>
        <dbReference type="ChEBI" id="CHEBI:60240"/>
        <label>1</label>
    </ligand>
</feature>
<evidence type="ECO:0000259" key="8">
    <source>
        <dbReference type="Pfam" id="PF00557"/>
    </source>
</evidence>
<gene>
    <name evidence="6 9" type="primary">map</name>
    <name evidence="9" type="ORF">COT89_02685</name>
</gene>
<name>A0A2H0VFF6_9BACT</name>
<dbReference type="GO" id="GO:0006508">
    <property type="term" value="P:proteolysis"/>
    <property type="evidence" value="ECO:0007669"/>
    <property type="project" value="UniProtKB-KW"/>
</dbReference>
<feature type="binding site" evidence="6">
    <location>
        <position position="207"/>
    </location>
    <ligand>
        <name>a divalent metal cation</name>
        <dbReference type="ChEBI" id="CHEBI:60240"/>
        <label>2</label>
        <note>catalytic</note>
    </ligand>
</feature>
<feature type="binding site" evidence="6">
    <location>
        <position position="181"/>
    </location>
    <ligand>
        <name>substrate</name>
    </ligand>
</feature>
<dbReference type="Proteomes" id="UP000231466">
    <property type="component" value="Unassembled WGS sequence"/>
</dbReference>
<dbReference type="AlphaFoldDB" id="A0A2H0VFF6"/>
<dbReference type="HAMAP" id="MF_01974">
    <property type="entry name" value="MetAP_1"/>
    <property type="match status" value="1"/>
</dbReference>
<keyword evidence="2 6" id="KW-0031">Aminopeptidase</keyword>
<feature type="domain" description="Peptidase M24" evidence="8">
    <location>
        <begin position="12"/>
        <end position="244"/>
    </location>
</feature>
<dbReference type="Gene3D" id="3.90.230.10">
    <property type="entry name" value="Creatinase/methionine aminopeptidase superfamily"/>
    <property type="match status" value="1"/>
</dbReference>
<comment type="similarity">
    <text evidence="6">Belongs to the peptidase M24A family. Methionine aminopeptidase type 1 subfamily.</text>
</comment>
<feature type="binding site" evidence="6">
    <location>
        <position position="100"/>
    </location>
    <ligand>
        <name>a divalent metal cation</name>
        <dbReference type="ChEBI" id="CHEBI:60240"/>
        <label>1</label>
    </ligand>
</feature>
<keyword evidence="3 6" id="KW-0645">Protease</keyword>
<dbReference type="PANTHER" id="PTHR43330">
    <property type="entry name" value="METHIONINE AMINOPEPTIDASE"/>
    <property type="match status" value="1"/>
</dbReference>
<evidence type="ECO:0000256" key="1">
    <source>
        <dbReference type="ARBA" id="ARBA00002521"/>
    </source>
</evidence>
<sequence length="252" mass="27440">MALIKTPEQIKNIRQSARILANTLRRLKEYADVGTNLLELEDLARELIEDAGGKPAFLGYHPDGAEKPYPYALCTSVNEIIVHGQPHSYQLKEGDILSLDLGVNWRGGISDAAITIPIGKINTQQEKLIEDTEESLKAGIRMAKAGNTLGDIGYAIESVIKKGGWFVVDGLTGHGVGEKLHEEPAVLNYGNPGEGTTLRSGMVLALEPMVSMGTERIKMLDDDSFATFDGSMSAHFEHTILITKNRAEILTL</sequence>
<comment type="subunit">
    <text evidence="6">Monomer.</text>
</comment>
<comment type="cofactor">
    <cofactor evidence="6">
        <name>Co(2+)</name>
        <dbReference type="ChEBI" id="CHEBI:48828"/>
    </cofactor>
    <cofactor evidence="6">
        <name>Zn(2+)</name>
        <dbReference type="ChEBI" id="CHEBI:29105"/>
    </cofactor>
    <cofactor evidence="6">
        <name>Mn(2+)</name>
        <dbReference type="ChEBI" id="CHEBI:29035"/>
    </cofactor>
    <cofactor evidence="6">
        <name>Fe(2+)</name>
        <dbReference type="ChEBI" id="CHEBI:29033"/>
    </cofactor>
    <text evidence="6">Binds 2 divalent metal cations per subunit. Has a high-affinity and a low affinity metal-binding site. The true nature of the physiological cofactor is under debate. The enzyme is active with cobalt, zinc, manganese or divalent iron ions. Most likely, methionine aminopeptidases function as mononuclear Fe(2+)-metalloproteases under physiological conditions, and the catalytically relevant metal-binding site has been assigned to the histidine-containing high-affinity site.</text>
</comment>
<feature type="binding site" evidence="6">
    <location>
        <position position="174"/>
    </location>
    <ligand>
        <name>a divalent metal cation</name>
        <dbReference type="ChEBI" id="CHEBI:60240"/>
        <label>2</label>
        <note>catalytic</note>
    </ligand>
</feature>
<dbReference type="GO" id="GO:0046872">
    <property type="term" value="F:metal ion binding"/>
    <property type="evidence" value="ECO:0007669"/>
    <property type="project" value="UniProtKB-UniRule"/>
</dbReference>
<feature type="binding site" evidence="6">
    <location>
        <position position="237"/>
    </location>
    <ligand>
        <name>a divalent metal cation</name>
        <dbReference type="ChEBI" id="CHEBI:60240"/>
        <label>2</label>
        <note>catalytic</note>
    </ligand>
</feature>
<keyword evidence="4 6" id="KW-0479">Metal-binding</keyword>
<evidence type="ECO:0000313" key="9">
    <source>
        <dbReference type="EMBL" id="PIR97793.1"/>
    </source>
</evidence>
<dbReference type="GO" id="GO:0004239">
    <property type="term" value="F:initiator methionyl aminopeptidase activity"/>
    <property type="evidence" value="ECO:0007669"/>
    <property type="project" value="UniProtKB-UniRule"/>
</dbReference>
<dbReference type="NCBIfam" id="TIGR00500">
    <property type="entry name" value="met_pdase_I"/>
    <property type="match status" value="1"/>
</dbReference>
<dbReference type="SUPFAM" id="SSF55920">
    <property type="entry name" value="Creatinase/aminopeptidase"/>
    <property type="match status" value="1"/>
</dbReference>
<evidence type="ECO:0000256" key="7">
    <source>
        <dbReference type="RuleBase" id="RU003653"/>
    </source>
</evidence>
<feature type="binding site" evidence="6">
    <location>
        <position position="111"/>
    </location>
    <ligand>
        <name>a divalent metal cation</name>
        <dbReference type="ChEBI" id="CHEBI:60240"/>
        <label>2</label>
        <note>catalytic</note>
    </ligand>
</feature>
<keyword evidence="5 6" id="KW-0378">Hydrolase</keyword>
<protein>
    <recommendedName>
        <fullName evidence="6 7">Methionine aminopeptidase</fullName>
        <shortName evidence="6">MAP</shortName>
        <shortName evidence="6">MetAP</shortName>
        <ecNumber evidence="6 7">3.4.11.18</ecNumber>
    </recommendedName>
    <alternativeName>
        <fullName evidence="6">Peptidase M</fullName>
    </alternativeName>
</protein>
<evidence type="ECO:0000256" key="4">
    <source>
        <dbReference type="ARBA" id="ARBA00022723"/>
    </source>
</evidence>
<dbReference type="Pfam" id="PF00557">
    <property type="entry name" value="Peptidase_M24"/>
    <property type="match status" value="1"/>
</dbReference>
<dbReference type="InterPro" id="IPR001714">
    <property type="entry name" value="Pept_M24_MAP"/>
</dbReference>
<dbReference type="InterPro" id="IPR000994">
    <property type="entry name" value="Pept_M24"/>
</dbReference>
<dbReference type="InterPro" id="IPR002467">
    <property type="entry name" value="Pept_M24A_MAP1"/>
</dbReference>
<feature type="binding site" evidence="6">
    <location>
        <position position="111"/>
    </location>
    <ligand>
        <name>a divalent metal cation</name>
        <dbReference type="ChEBI" id="CHEBI:60240"/>
        <label>1</label>
    </ligand>
</feature>
<comment type="catalytic activity">
    <reaction evidence="6 7">
        <text>Release of N-terminal amino acids, preferentially methionine, from peptides and arylamides.</text>
        <dbReference type="EC" id="3.4.11.18"/>
    </reaction>
</comment>
<organism evidence="9 10">
    <name type="scientific">Candidatus Colwellbacteria bacterium CG10_big_fil_rev_8_21_14_0_10_42_22</name>
    <dbReference type="NCBI Taxonomy" id="1974540"/>
    <lineage>
        <taxon>Bacteria</taxon>
        <taxon>Candidatus Colwelliibacteriota</taxon>
    </lineage>
</organism>
<evidence type="ECO:0000256" key="5">
    <source>
        <dbReference type="ARBA" id="ARBA00022801"/>
    </source>
</evidence>
<reference evidence="10" key="1">
    <citation type="submission" date="2017-09" db="EMBL/GenBank/DDBJ databases">
        <title>Depth-based differentiation of microbial function through sediment-hosted aquifers and enrichment of novel symbionts in the deep terrestrial subsurface.</title>
        <authorList>
            <person name="Probst A.J."/>
            <person name="Ladd B."/>
            <person name="Jarett J.K."/>
            <person name="Geller-Mcgrath D.E."/>
            <person name="Sieber C.M.K."/>
            <person name="Emerson J.B."/>
            <person name="Anantharaman K."/>
            <person name="Thomas B.C."/>
            <person name="Malmstrom R."/>
            <person name="Stieglmeier M."/>
            <person name="Klingl A."/>
            <person name="Woyke T."/>
            <person name="Ryan C.M."/>
            <person name="Banfield J.F."/>
        </authorList>
    </citation>
    <scope>NUCLEOTIDE SEQUENCE [LARGE SCALE GENOMIC DNA]</scope>
</reference>
<dbReference type="EC" id="3.4.11.18" evidence="6 7"/>
<evidence type="ECO:0000313" key="10">
    <source>
        <dbReference type="Proteomes" id="UP000231466"/>
    </source>
</evidence>
<accession>A0A2H0VFF6</accession>
<evidence type="ECO:0000256" key="2">
    <source>
        <dbReference type="ARBA" id="ARBA00022438"/>
    </source>
</evidence>
<evidence type="ECO:0000256" key="6">
    <source>
        <dbReference type="HAMAP-Rule" id="MF_01974"/>
    </source>
</evidence>
<dbReference type="InterPro" id="IPR036005">
    <property type="entry name" value="Creatinase/aminopeptidase-like"/>
</dbReference>
<dbReference type="GO" id="GO:0005829">
    <property type="term" value="C:cytosol"/>
    <property type="evidence" value="ECO:0007669"/>
    <property type="project" value="TreeGrafter"/>
</dbReference>
<dbReference type="EMBL" id="PFAH01000009">
    <property type="protein sequence ID" value="PIR97793.1"/>
    <property type="molecule type" value="Genomic_DNA"/>
</dbReference>
<dbReference type="GO" id="GO:0070006">
    <property type="term" value="F:metalloaminopeptidase activity"/>
    <property type="evidence" value="ECO:0007669"/>
    <property type="project" value="UniProtKB-UniRule"/>
</dbReference>
<comment type="caution">
    <text evidence="9">The sequence shown here is derived from an EMBL/GenBank/DDBJ whole genome shotgun (WGS) entry which is preliminary data.</text>
</comment>
<comment type="function">
    <text evidence="1 6">Removes the N-terminal methionine from nascent proteins. The N-terminal methionine is often cleaved when the second residue in the primary sequence is small and uncharged (Met-Ala-, Cys, Gly, Pro, Ser, Thr, or Val). Requires deformylation of the N(alpha)-formylated initiator methionine before it can be hydrolyzed.</text>
</comment>
<proteinExistence type="inferred from homology"/>
<dbReference type="CDD" id="cd01086">
    <property type="entry name" value="MetAP1"/>
    <property type="match status" value="1"/>
</dbReference>
<evidence type="ECO:0000256" key="3">
    <source>
        <dbReference type="ARBA" id="ARBA00022670"/>
    </source>
</evidence>
<feature type="binding site" evidence="6">
    <location>
        <position position="83"/>
    </location>
    <ligand>
        <name>substrate</name>
    </ligand>
</feature>
<dbReference type="PRINTS" id="PR00599">
    <property type="entry name" value="MAPEPTIDASE"/>
</dbReference>
<dbReference type="PANTHER" id="PTHR43330:SF27">
    <property type="entry name" value="METHIONINE AMINOPEPTIDASE"/>
    <property type="match status" value="1"/>
</dbReference>